<dbReference type="EMBL" id="JBHSAQ010000002">
    <property type="protein sequence ID" value="MFC3957945.1"/>
    <property type="molecule type" value="Genomic_DNA"/>
</dbReference>
<dbReference type="RefSeq" id="WP_256530635.1">
    <property type="nucleotide sequence ID" value="NZ_CP101824.1"/>
</dbReference>
<name>A0ABD5NM65_9EURY</name>
<dbReference type="AlphaFoldDB" id="A0ABD5NM65"/>
<proteinExistence type="predicted"/>
<evidence type="ECO:0008006" key="4">
    <source>
        <dbReference type="Google" id="ProtNLM"/>
    </source>
</evidence>
<evidence type="ECO:0000313" key="2">
    <source>
        <dbReference type="EMBL" id="MFC3957945.1"/>
    </source>
</evidence>
<accession>A0ABD5NM65</accession>
<evidence type="ECO:0000256" key="1">
    <source>
        <dbReference type="SAM" id="MobiDB-lite"/>
    </source>
</evidence>
<feature type="compositionally biased region" description="Low complexity" evidence="1">
    <location>
        <begin position="9"/>
        <end position="29"/>
    </location>
</feature>
<evidence type="ECO:0000313" key="3">
    <source>
        <dbReference type="Proteomes" id="UP001595846"/>
    </source>
</evidence>
<reference evidence="2 3" key="1">
    <citation type="journal article" date="2019" name="Int. J. Syst. Evol. Microbiol.">
        <title>The Global Catalogue of Microorganisms (GCM) 10K type strain sequencing project: providing services to taxonomists for standard genome sequencing and annotation.</title>
        <authorList>
            <consortium name="The Broad Institute Genomics Platform"/>
            <consortium name="The Broad Institute Genome Sequencing Center for Infectious Disease"/>
            <person name="Wu L."/>
            <person name="Ma J."/>
        </authorList>
    </citation>
    <scope>NUCLEOTIDE SEQUENCE [LARGE SCALE GENOMIC DNA]</scope>
    <source>
        <strain evidence="2 3">IBRC-M 10256</strain>
    </source>
</reference>
<keyword evidence="3" id="KW-1185">Reference proteome</keyword>
<organism evidence="2 3">
    <name type="scientific">Halovivax cerinus</name>
    <dbReference type="NCBI Taxonomy" id="1487865"/>
    <lineage>
        <taxon>Archaea</taxon>
        <taxon>Methanobacteriati</taxon>
        <taxon>Methanobacteriota</taxon>
        <taxon>Stenosarchaea group</taxon>
        <taxon>Halobacteria</taxon>
        <taxon>Halobacteriales</taxon>
        <taxon>Natrialbaceae</taxon>
        <taxon>Halovivax</taxon>
    </lineage>
</organism>
<dbReference type="GeneID" id="73903326"/>
<feature type="region of interest" description="Disordered" evidence="1">
    <location>
        <begin position="1"/>
        <end position="110"/>
    </location>
</feature>
<sequence length="243" mass="25530">MSEDEPASGTAPPAANDGGDAPTTDGDAPTTDDDVPRTDDGVPTSDVDDEETPVAEPAASDGGDGERTPVAPTSSADTDRSAVSDELDVPDAPPDPETASHVLPDEKLRYPDFELDGGSMEADGSFDLDRSLDREGLREWLADLRGGLASHDVGVSGPDGTAIFGVGGGDVSVSFDPDDAHRGRLEFTFSIDAKLMTYSDDPDERVAGARGGEGFIPVEMLTADRPAKAYRCYNWIDDPIDRD</sequence>
<dbReference type="Proteomes" id="UP001595846">
    <property type="component" value="Unassembled WGS sequence"/>
</dbReference>
<gene>
    <name evidence="2" type="ORF">ACFOUR_06110</name>
</gene>
<comment type="caution">
    <text evidence="2">The sequence shown here is derived from an EMBL/GenBank/DDBJ whole genome shotgun (WGS) entry which is preliminary data.</text>
</comment>
<protein>
    <recommendedName>
        <fullName evidence="4">Amphi-Trp domain-containing protein</fullName>
    </recommendedName>
</protein>